<proteinExistence type="predicted"/>
<name>A0ACC0U7E3_9AGAM</name>
<evidence type="ECO:0000313" key="1">
    <source>
        <dbReference type="EMBL" id="KAI9507533.1"/>
    </source>
</evidence>
<reference evidence="1" key="1">
    <citation type="submission" date="2021-03" db="EMBL/GenBank/DDBJ databases">
        <title>Evolutionary priming and transition to the ectomycorrhizal habit in an iconic lineage of mushroom-forming fungi: is preadaptation a requirement?</title>
        <authorList>
            <consortium name="DOE Joint Genome Institute"/>
            <person name="Looney B.P."/>
            <person name="Miyauchi S."/>
            <person name="Morin E."/>
            <person name="Drula E."/>
            <person name="Courty P.E."/>
            <person name="Chicoki N."/>
            <person name="Fauchery L."/>
            <person name="Kohler A."/>
            <person name="Kuo A."/>
            <person name="LaButti K."/>
            <person name="Pangilinan J."/>
            <person name="Lipzen A."/>
            <person name="Riley R."/>
            <person name="Andreopoulos W."/>
            <person name="He G."/>
            <person name="Johnson J."/>
            <person name="Barry K.W."/>
            <person name="Grigoriev I.V."/>
            <person name="Nagy L."/>
            <person name="Hibbett D."/>
            <person name="Henrissat B."/>
            <person name="Matheny P.B."/>
            <person name="Labbe J."/>
            <person name="Martin A.F."/>
        </authorList>
    </citation>
    <scope>NUCLEOTIDE SEQUENCE</scope>
    <source>
        <strain evidence="1">BPL698</strain>
    </source>
</reference>
<comment type="caution">
    <text evidence="1">The sequence shown here is derived from an EMBL/GenBank/DDBJ whole genome shotgun (WGS) entry which is preliminary data.</text>
</comment>
<accession>A0ACC0U7E3</accession>
<evidence type="ECO:0000313" key="2">
    <source>
        <dbReference type="Proteomes" id="UP001207468"/>
    </source>
</evidence>
<keyword evidence="2" id="KW-1185">Reference proteome</keyword>
<dbReference type="EMBL" id="JAGFNK010000121">
    <property type="protein sequence ID" value="KAI9507533.1"/>
    <property type="molecule type" value="Genomic_DNA"/>
</dbReference>
<dbReference type="Proteomes" id="UP001207468">
    <property type="component" value="Unassembled WGS sequence"/>
</dbReference>
<gene>
    <name evidence="1" type="ORF">F5148DRAFT_1204091</name>
</gene>
<sequence length="470" mass="50929">MPAHEHTKPNDERAPLLRERVHPTPLPKSQIIPLLLLMITEPVMSLSIMPYINELVSQLPTTGGDDRKAGYYAGIILSLYYVGMSTTVMQWSRLSDVIGRKPVLISGTLGLVATISLFGLSRTFWGLAASRFLAGALNGNSGVMKSMLAEMSDETNMARAFATIPLSWAIGAAAGPYVGGLLSRPHDSWPELFSSPFWVRYPYFLPCAVASAYAMASVILACVFLKETLPTNPENAKARKNKLNASDVENNSEQEDHLGPSSRTLLTRPVLLTVSTYGSFVFLEIAGWVLLPLVYTTPVQFGGLGLDPARMGACMAVYGILKGILQLVVFHRILDFLGLRGALIAFLSGLLPLFLLFPINSIRVQFAGTDTVLWILVLVQLISTIGVNMAYGCTFIYITSAAPSGMLGATFGLTQTIASVLRAIGPAIAASLYSFSLENDIMGGYAVFYALSLCTFASLWLATRLPPDRW</sequence>
<protein>
    <submittedName>
        <fullName evidence="1">MFS general substrate transporter</fullName>
    </submittedName>
</protein>
<organism evidence="1 2">
    <name type="scientific">Russula earlei</name>
    <dbReference type="NCBI Taxonomy" id="71964"/>
    <lineage>
        <taxon>Eukaryota</taxon>
        <taxon>Fungi</taxon>
        <taxon>Dikarya</taxon>
        <taxon>Basidiomycota</taxon>
        <taxon>Agaricomycotina</taxon>
        <taxon>Agaricomycetes</taxon>
        <taxon>Russulales</taxon>
        <taxon>Russulaceae</taxon>
        <taxon>Russula</taxon>
    </lineage>
</organism>